<gene>
    <name evidence="1" type="ORF">BDZ85DRAFT_118032</name>
</gene>
<dbReference type="Proteomes" id="UP000799538">
    <property type="component" value="Unassembled WGS sequence"/>
</dbReference>
<dbReference type="OrthoDB" id="10446605at2759"/>
<reference evidence="2" key="1">
    <citation type="journal article" date="2020" name="Stud. Mycol.">
        <title>101 Dothideomycetes genomes: A test case for predicting lifestyles and emergence of pathogens.</title>
        <authorList>
            <person name="Haridas S."/>
            <person name="Albert R."/>
            <person name="Binder M."/>
            <person name="Bloem J."/>
            <person name="LaButti K."/>
            <person name="Salamov A."/>
            <person name="Andreopoulos B."/>
            <person name="Baker S."/>
            <person name="Barry K."/>
            <person name="Bills G."/>
            <person name="Bluhm B."/>
            <person name="Cannon C."/>
            <person name="Castanera R."/>
            <person name="Culley D."/>
            <person name="Daum C."/>
            <person name="Ezra D."/>
            <person name="Gonzalez J."/>
            <person name="Henrissat B."/>
            <person name="Kuo A."/>
            <person name="Liang C."/>
            <person name="Lipzen A."/>
            <person name="Lutzoni F."/>
            <person name="Magnuson J."/>
            <person name="Mondo S."/>
            <person name="Nolan M."/>
            <person name="Ohm R."/>
            <person name="Pangilinan J."/>
            <person name="Park H.-J."/>
            <person name="Ramirez L."/>
            <person name="Alfaro M."/>
            <person name="Sun H."/>
            <person name="Tritt A."/>
            <person name="Yoshinaga Y."/>
            <person name="Zwiers L.-H."/>
            <person name="Turgeon B."/>
            <person name="Goodwin S."/>
            <person name="Spatafora J."/>
            <person name="Crous P."/>
            <person name="Grigoriev I."/>
        </authorList>
    </citation>
    <scope>NUCLEOTIDE SEQUENCE [LARGE SCALE GENOMIC DNA]</scope>
    <source>
        <strain evidence="2">CECT 20119</strain>
    </source>
</reference>
<dbReference type="AlphaFoldDB" id="A0A6A6GAS0"/>
<evidence type="ECO:0000313" key="2">
    <source>
        <dbReference type="Proteomes" id="UP000799538"/>
    </source>
</evidence>
<protein>
    <submittedName>
        <fullName evidence="1">Uncharacterized protein</fullName>
    </submittedName>
</protein>
<name>A0A6A6GAS0_9PEZI</name>
<organism evidence="1 2">
    <name type="scientific">Elsinoe ampelina</name>
    <dbReference type="NCBI Taxonomy" id="302913"/>
    <lineage>
        <taxon>Eukaryota</taxon>
        <taxon>Fungi</taxon>
        <taxon>Dikarya</taxon>
        <taxon>Ascomycota</taxon>
        <taxon>Pezizomycotina</taxon>
        <taxon>Dothideomycetes</taxon>
        <taxon>Dothideomycetidae</taxon>
        <taxon>Myriangiales</taxon>
        <taxon>Elsinoaceae</taxon>
        <taxon>Elsinoe</taxon>
    </lineage>
</organism>
<accession>A0A6A6GAS0</accession>
<sequence>MGWDGVCRWPENYPQIRPPQPAVLHLAAQLFNLFAWTISRVQNPAGLLIANDAGEMDWHLNLRRGLVELVPALVVSMPLDFPTLSRLTWLNDRTAGSHHIKSILYTCEKGSGTSLSNAMKLLSMVKPLSMPFVSPSKPKPSCSWPCILIGSNSSCMPF</sequence>
<proteinExistence type="predicted"/>
<evidence type="ECO:0000313" key="1">
    <source>
        <dbReference type="EMBL" id="KAF2222825.1"/>
    </source>
</evidence>
<keyword evidence="2" id="KW-1185">Reference proteome</keyword>
<dbReference type="EMBL" id="ML992507">
    <property type="protein sequence ID" value="KAF2222825.1"/>
    <property type="molecule type" value="Genomic_DNA"/>
</dbReference>